<dbReference type="InterPro" id="IPR038425">
    <property type="entry name" value="GAT_sf"/>
</dbReference>
<feature type="compositionally biased region" description="Pro residues" evidence="1">
    <location>
        <begin position="345"/>
        <end position="354"/>
    </location>
</feature>
<accession>A0A6A7B474</accession>
<gene>
    <name evidence="3" type="ORF">T440DRAFT_138226</name>
</gene>
<dbReference type="OrthoDB" id="5393057at2759"/>
<dbReference type="InterPro" id="IPR008942">
    <property type="entry name" value="ENTH_VHS"/>
</dbReference>
<evidence type="ECO:0000313" key="3">
    <source>
        <dbReference type="EMBL" id="KAF2849128.1"/>
    </source>
</evidence>
<feature type="compositionally biased region" description="Polar residues" evidence="1">
    <location>
        <begin position="404"/>
        <end position="423"/>
    </location>
</feature>
<dbReference type="GO" id="GO:0035091">
    <property type="term" value="F:phosphatidylinositol binding"/>
    <property type="evidence" value="ECO:0007669"/>
    <property type="project" value="InterPro"/>
</dbReference>
<dbReference type="InterPro" id="IPR004152">
    <property type="entry name" value="GAT_dom"/>
</dbReference>
<evidence type="ECO:0000256" key="1">
    <source>
        <dbReference type="SAM" id="MobiDB-lite"/>
    </source>
</evidence>
<dbReference type="EMBL" id="MU006313">
    <property type="protein sequence ID" value="KAF2849128.1"/>
    <property type="molecule type" value="Genomic_DNA"/>
</dbReference>
<dbReference type="Proteomes" id="UP000799423">
    <property type="component" value="Unassembled WGS sequence"/>
</dbReference>
<feature type="compositionally biased region" description="Polar residues" evidence="1">
    <location>
        <begin position="452"/>
        <end position="478"/>
    </location>
</feature>
<dbReference type="CDD" id="cd21383">
    <property type="entry name" value="GAT_GGA_Tom1-like"/>
    <property type="match status" value="1"/>
</dbReference>
<dbReference type="GO" id="GO:0043130">
    <property type="term" value="F:ubiquitin binding"/>
    <property type="evidence" value="ECO:0007669"/>
    <property type="project" value="InterPro"/>
</dbReference>
<evidence type="ECO:0000259" key="2">
    <source>
        <dbReference type="PROSITE" id="PS50909"/>
    </source>
</evidence>
<dbReference type="PROSITE" id="PS50909">
    <property type="entry name" value="GAT"/>
    <property type="match status" value="1"/>
</dbReference>
<evidence type="ECO:0000313" key="4">
    <source>
        <dbReference type="Proteomes" id="UP000799423"/>
    </source>
</evidence>
<dbReference type="SUPFAM" id="SSF48464">
    <property type="entry name" value="ENTH/VHS domain"/>
    <property type="match status" value="1"/>
</dbReference>
<organism evidence="3 4">
    <name type="scientific">Plenodomus tracheiphilus IPT5</name>
    <dbReference type="NCBI Taxonomy" id="1408161"/>
    <lineage>
        <taxon>Eukaryota</taxon>
        <taxon>Fungi</taxon>
        <taxon>Dikarya</taxon>
        <taxon>Ascomycota</taxon>
        <taxon>Pezizomycotina</taxon>
        <taxon>Dothideomycetes</taxon>
        <taxon>Pleosporomycetidae</taxon>
        <taxon>Pleosporales</taxon>
        <taxon>Pleosporineae</taxon>
        <taxon>Leptosphaeriaceae</taxon>
        <taxon>Plenodomus</taxon>
    </lineage>
</organism>
<dbReference type="AlphaFoldDB" id="A0A6A7B474"/>
<feature type="domain" description="GAT" evidence="2">
    <location>
        <begin position="225"/>
        <end position="314"/>
    </location>
</feature>
<dbReference type="Pfam" id="PF03127">
    <property type="entry name" value="GAT"/>
    <property type="match status" value="1"/>
</dbReference>
<feature type="compositionally biased region" description="Pro residues" evidence="1">
    <location>
        <begin position="424"/>
        <end position="433"/>
    </location>
</feature>
<sequence length="519" mass="55965">MVELKKRLNLGSLMRKRSSQNVPIDSGADTPEANAARGVTLFCESGANNTVCCAQPTALGASTDNLQGEEVLHLPTIVEAAVASPSAAASAARQIRTFLSKENYSRPHVQYNSVMLIRILADNPGPSFTKNLDKQFADTVKHLLRNGNDPSVSQIVKETLESMEREKAYDTNLNTLFAMWRKEKGLMETAAKSFGPRKLNAPGWSNSQQIHGGFGSGSSRSKGLPPPQELVGRIEEARTSAKLLLQLVQSTPANELLGNELVKEFAERCTTAQRSVHGYIACDNPAPDDDTMLTLIETNEQLSLAASKHQRAVLQARRLIGASPSPPVQNGNNNNTNMGSAEGFAPPPHPPRPNQPSSFSPSQDAPSLPPVQVASTQPGQTATNDFADYHTSSLPPSHHAAPAQQRSNATEENPFADSNTSSYTPPPGPPPQQQDPRANGYGGSPDSYHPGYQSTPSYLGRQESSVNNLTMHGAQTTIAEEDPYPAPQRPRTPELHMPAQSQANDVSPVAERNTVTYRY</sequence>
<reference evidence="3" key="1">
    <citation type="submission" date="2020-01" db="EMBL/GenBank/DDBJ databases">
        <authorList>
            <consortium name="DOE Joint Genome Institute"/>
            <person name="Haridas S."/>
            <person name="Albert R."/>
            <person name="Binder M."/>
            <person name="Bloem J."/>
            <person name="Labutti K."/>
            <person name="Salamov A."/>
            <person name="Andreopoulos B."/>
            <person name="Baker S.E."/>
            <person name="Barry K."/>
            <person name="Bills G."/>
            <person name="Bluhm B.H."/>
            <person name="Cannon C."/>
            <person name="Castanera R."/>
            <person name="Culley D.E."/>
            <person name="Daum C."/>
            <person name="Ezra D."/>
            <person name="Gonzalez J.B."/>
            <person name="Henrissat B."/>
            <person name="Kuo A."/>
            <person name="Liang C."/>
            <person name="Lipzen A."/>
            <person name="Lutzoni F."/>
            <person name="Magnuson J."/>
            <person name="Mondo S."/>
            <person name="Nolan M."/>
            <person name="Ohm R."/>
            <person name="Pangilinan J."/>
            <person name="Park H.-J."/>
            <person name="Ramirez L."/>
            <person name="Alfaro M."/>
            <person name="Sun H."/>
            <person name="Tritt A."/>
            <person name="Yoshinaga Y."/>
            <person name="Zwiers L.-H."/>
            <person name="Turgeon B.G."/>
            <person name="Goodwin S.B."/>
            <person name="Spatafora J.W."/>
            <person name="Crous P.W."/>
            <person name="Grigoriev I.V."/>
        </authorList>
    </citation>
    <scope>NUCLEOTIDE SEQUENCE</scope>
    <source>
        <strain evidence="3">IPT5</strain>
    </source>
</reference>
<dbReference type="SUPFAM" id="SSF89009">
    <property type="entry name" value="GAT-like domain"/>
    <property type="match status" value="1"/>
</dbReference>
<feature type="region of interest" description="Disordered" evidence="1">
    <location>
        <begin position="319"/>
        <end position="519"/>
    </location>
</feature>
<proteinExistence type="predicted"/>
<dbReference type="Gene3D" id="1.25.40.90">
    <property type="match status" value="1"/>
</dbReference>
<feature type="compositionally biased region" description="Polar residues" evidence="1">
    <location>
        <begin position="373"/>
        <end position="395"/>
    </location>
</feature>
<protein>
    <recommendedName>
        <fullName evidence="2">GAT domain-containing protein</fullName>
    </recommendedName>
</protein>
<name>A0A6A7B474_9PLEO</name>
<dbReference type="Gene3D" id="1.20.58.160">
    <property type="match status" value="1"/>
</dbReference>
<keyword evidence="4" id="KW-1185">Reference proteome</keyword>